<dbReference type="RefSeq" id="WP_303278201.1">
    <property type="nucleotide sequence ID" value="NZ_JAUOEK010000120.1"/>
</dbReference>
<protein>
    <submittedName>
        <fullName evidence="2">Uncharacterized protein</fullName>
    </submittedName>
</protein>
<name>A0ABT8WBI4_9FLAO</name>
<feature type="coiled-coil region" evidence="1">
    <location>
        <begin position="172"/>
        <end position="202"/>
    </location>
</feature>
<accession>A0ABT8WBI4</accession>
<organism evidence="2 3">
    <name type="scientific">Flavivirga aquimarina</name>
    <dbReference type="NCBI Taxonomy" id="2027862"/>
    <lineage>
        <taxon>Bacteria</taxon>
        <taxon>Pseudomonadati</taxon>
        <taxon>Bacteroidota</taxon>
        <taxon>Flavobacteriia</taxon>
        <taxon>Flavobacteriales</taxon>
        <taxon>Flavobacteriaceae</taxon>
        <taxon>Flavivirga</taxon>
    </lineage>
</organism>
<keyword evidence="3" id="KW-1185">Reference proteome</keyword>
<evidence type="ECO:0000256" key="1">
    <source>
        <dbReference type="SAM" id="Coils"/>
    </source>
</evidence>
<keyword evidence="1" id="KW-0175">Coiled coil</keyword>
<sequence length="620" mass="69300">MSNQIQFIGYGIHTGLKEENGNKTFLGLDTEILTRSQGEEKDYKARIALLKEALNKAKNRSDIEKDALKLFTVPDFYFKGKRKGYLQDTFFGSPEGKTGIIHELQDLVKGDEWKNWILIIGANLVYTLPCKKKEIAVNRIKIPFFKPKNSKEATFKKPVNLKNLTVVDAINLEILTTKLKEAFEAEDKIKKEIDNIDALASEVAYNLIEDPTITGYENNSALKVVSTIAKKINKEVDTLLKKIKTEEQAEELEAQYPYEWEKALDPGGEADIFYTSLVIKGGHATPEGALEGTEIIMKPYYDNIASSTEDTAEAPDKELVEGYKKKDEKYVLSDLVSEAPDEVDDEYIDPWQLIGLDGALNEAKIARIKKNKKYGSPLLDGWSGKTTNPIHLDVNSNGIFKIGDFTLALDSGIDNINQIKKKLILAMKSSTIKSISDKILSEEEQQLFKDIIKGVHIHVITSCGSEIYNKSAVAKKGGWVFNCDGLGSMRHWEEGKLHFNDRNFIEDKLGYRNVCLNEKTGLGNAHTGLMRMTSLSMQQDVESTLIPYGKKAKIERSSVTELDVQYVTVNSEKIKVSDLFWNGISEQLEVTNEGGASVTVTNDGPIGGSIIVYDEIIINK</sequence>
<gene>
    <name evidence="2" type="ORF">Q4Q35_11915</name>
</gene>
<evidence type="ECO:0000313" key="3">
    <source>
        <dbReference type="Proteomes" id="UP001176883"/>
    </source>
</evidence>
<dbReference type="Proteomes" id="UP001176883">
    <property type="component" value="Unassembled WGS sequence"/>
</dbReference>
<evidence type="ECO:0000313" key="2">
    <source>
        <dbReference type="EMBL" id="MDO5970513.1"/>
    </source>
</evidence>
<dbReference type="EMBL" id="JAUOEK010000120">
    <property type="protein sequence ID" value="MDO5970513.1"/>
    <property type="molecule type" value="Genomic_DNA"/>
</dbReference>
<reference evidence="2" key="1">
    <citation type="submission" date="2023-07" db="EMBL/GenBank/DDBJ databases">
        <title>Two novel species in the genus Flavivirga.</title>
        <authorList>
            <person name="Kwon K."/>
        </authorList>
    </citation>
    <scope>NUCLEOTIDE SEQUENCE</scope>
    <source>
        <strain evidence="2">KCTC 52353</strain>
    </source>
</reference>
<comment type="caution">
    <text evidence="2">The sequence shown here is derived from an EMBL/GenBank/DDBJ whole genome shotgun (WGS) entry which is preliminary data.</text>
</comment>
<proteinExistence type="predicted"/>